<name>A0ABQ5UPT7_9HYPH</name>
<dbReference type="InterPro" id="IPR007492">
    <property type="entry name" value="LytTR_DNA-bd_dom"/>
</dbReference>
<evidence type="ECO:0000256" key="1">
    <source>
        <dbReference type="SAM" id="Phobius"/>
    </source>
</evidence>
<dbReference type="PROSITE" id="PS50930">
    <property type="entry name" value="HTH_LYTTR"/>
    <property type="match status" value="1"/>
</dbReference>
<keyword evidence="1" id="KW-0472">Membrane</keyword>
<evidence type="ECO:0000313" key="3">
    <source>
        <dbReference type="EMBL" id="GLQ17280.1"/>
    </source>
</evidence>
<keyword evidence="1" id="KW-0812">Transmembrane</keyword>
<protein>
    <recommendedName>
        <fullName evidence="2">HTH LytTR-type domain-containing protein</fullName>
    </recommendedName>
</protein>
<reference evidence="3" key="1">
    <citation type="journal article" date="2014" name="Int. J. Syst. Evol. Microbiol.">
        <title>Complete genome of a new Firmicutes species belonging to the dominant human colonic microbiota ('Ruminococcus bicirculans') reveals two chromosomes and a selective capacity to utilize plant glucans.</title>
        <authorList>
            <consortium name="NISC Comparative Sequencing Program"/>
            <person name="Wegmann U."/>
            <person name="Louis P."/>
            <person name="Goesmann A."/>
            <person name="Henrissat B."/>
            <person name="Duncan S.H."/>
            <person name="Flint H.J."/>
        </authorList>
    </citation>
    <scope>NUCLEOTIDE SEQUENCE</scope>
    <source>
        <strain evidence="3">NBRC 107169</strain>
    </source>
</reference>
<dbReference type="Gene3D" id="2.40.50.1020">
    <property type="entry name" value="LytTr DNA-binding domain"/>
    <property type="match status" value="1"/>
</dbReference>
<reference evidence="3" key="2">
    <citation type="submission" date="2023-01" db="EMBL/GenBank/DDBJ databases">
        <title>Draft genome sequence of Maritalea porphyrae strain NBRC 107169.</title>
        <authorList>
            <person name="Sun Q."/>
            <person name="Mori K."/>
        </authorList>
    </citation>
    <scope>NUCLEOTIDE SEQUENCE</scope>
    <source>
        <strain evidence="3">NBRC 107169</strain>
    </source>
</reference>
<dbReference type="EMBL" id="BSNI01000002">
    <property type="protein sequence ID" value="GLQ17280.1"/>
    <property type="molecule type" value="Genomic_DNA"/>
</dbReference>
<feature type="transmembrane region" description="Helical" evidence="1">
    <location>
        <begin position="51"/>
        <end position="73"/>
    </location>
</feature>
<dbReference type="Proteomes" id="UP001161405">
    <property type="component" value="Unassembled WGS sequence"/>
</dbReference>
<proteinExistence type="predicted"/>
<feature type="domain" description="HTH LytTR-type" evidence="2">
    <location>
        <begin position="169"/>
        <end position="256"/>
    </location>
</feature>
<gene>
    <name evidence="3" type="ORF">GCM10007879_15290</name>
</gene>
<dbReference type="Pfam" id="PF04397">
    <property type="entry name" value="LytTR"/>
    <property type="match status" value="1"/>
</dbReference>
<organism evidence="3 4">
    <name type="scientific">Maritalea porphyrae</name>
    <dbReference type="NCBI Taxonomy" id="880732"/>
    <lineage>
        <taxon>Bacteria</taxon>
        <taxon>Pseudomonadati</taxon>
        <taxon>Pseudomonadota</taxon>
        <taxon>Alphaproteobacteria</taxon>
        <taxon>Hyphomicrobiales</taxon>
        <taxon>Devosiaceae</taxon>
        <taxon>Maritalea</taxon>
    </lineage>
</organism>
<evidence type="ECO:0000313" key="4">
    <source>
        <dbReference type="Proteomes" id="UP001161405"/>
    </source>
</evidence>
<keyword evidence="4" id="KW-1185">Reference proteome</keyword>
<sequence length="257" mass="28127">MIGNALQLTLREMRALFTAPKALAAMAILGIMLGLVGPFSTFDYFEPIPRVAYWICMVFLGYAAGAFGGGLAVNLINQVWKSPNVWLVILCAGIGSGMLVSIVVYVVNAVVIGDWDIDGFSGILTAVYCVLISICVAALHVLFLREDRPGASKQIEILARLQIQNRGQLLYMSMQDHYVNVVTSRGQELLLMRMSDAMKEAEGVDGLKIHRSHWIARDGIKRVDRQNGNYIVEMLDGTKLPVSRGQVQAAKDAGILT</sequence>
<keyword evidence="1" id="KW-1133">Transmembrane helix</keyword>
<dbReference type="RefSeq" id="WP_284363295.1">
    <property type="nucleotide sequence ID" value="NZ_BSNI01000002.1"/>
</dbReference>
<evidence type="ECO:0000259" key="2">
    <source>
        <dbReference type="PROSITE" id="PS50930"/>
    </source>
</evidence>
<accession>A0ABQ5UPT7</accession>
<feature type="transmembrane region" description="Helical" evidence="1">
    <location>
        <begin position="85"/>
        <end position="107"/>
    </location>
</feature>
<dbReference type="SMART" id="SM00850">
    <property type="entry name" value="LytTR"/>
    <property type="match status" value="1"/>
</dbReference>
<feature type="transmembrane region" description="Helical" evidence="1">
    <location>
        <begin position="21"/>
        <end position="39"/>
    </location>
</feature>
<feature type="transmembrane region" description="Helical" evidence="1">
    <location>
        <begin position="119"/>
        <end position="144"/>
    </location>
</feature>
<comment type="caution">
    <text evidence="3">The sequence shown here is derived from an EMBL/GenBank/DDBJ whole genome shotgun (WGS) entry which is preliminary data.</text>
</comment>